<evidence type="ECO:0000256" key="1">
    <source>
        <dbReference type="ARBA" id="ARBA00023015"/>
    </source>
</evidence>
<evidence type="ECO:0000313" key="6">
    <source>
        <dbReference type="Proteomes" id="UP000662957"/>
    </source>
</evidence>
<dbReference type="InterPro" id="IPR036388">
    <property type="entry name" value="WH-like_DNA-bd_sf"/>
</dbReference>
<proteinExistence type="predicted"/>
<dbReference type="SUPFAM" id="SSF54909">
    <property type="entry name" value="Dimeric alpha+beta barrel"/>
    <property type="match status" value="1"/>
</dbReference>
<dbReference type="Gene3D" id="3.30.70.920">
    <property type="match status" value="1"/>
</dbReference>
<dbReference type="InterPro" id="IPR019887">
    <property type="entry name" value="Tscrpt_reg_AsnC/Lrp_C"/>
</dbReference>
<dbReference type="InterPro" id="IPR036390">
    <property type="entry name" value="WH_DNA-bd_sf"/>
</dbReference>
<dbReference type="Proteomes" id="UP000662957">
    <property type="component" value="Chromosome"/>
</dbReference>
<gene>
    <name evidence="5" type="ORF">JX001_02910</name>
</gene>
<dbReference type="Gene3D" id="1.10.10.10">
    <property type="entry name" value="Winged helix-like DNA-binding domain superfamily/Winged helix DNA-binding domain"/>
    <property type="match status" value="1"/>
</dbReference>
<dbReference type="EMBL" id="CP070968">
    <property type="protein sequence ID" value="QSF54787.1"/>
    <property type="molecule type" value="Genomic_DNA"/>
</dbReference>
<name>A0ABX7LR44_9CAUL</name>
<accession>A0ABX7LR44</accession>
<dbReference type="InterPro" id="IPR000485">
    <property type="entry name" value="AsnC-type_HTH_dom"/>
</dbReference>
<dbReference type="PROSITE" id="PS00519">
    <property type="entry name" value="HTH_ASNC_1"/>
    <property type="match status" value="1"/>
</dbReference>
<sequence>MSRSTLDDIDRRIIDLLIEDCRMSLRAIGADVGLTAPAVRDRILRLEDTGVIEAFSVRLNARALGFVLEAILTVEPLPGKLAAVEQVLREIPEVVDCVVVTGEACFVSRFVLKDVSDLDRLLGPLHDIARTRTSIVHRKPIPPRRPPF</sequence>
<dbReference type="SMART" id="SM00344">
    <property type="entry name" value="HTH_ASNC"/>
    <property type="match status" value="1"/>
</dbReference>
<dbReference type="PANTHER" id="PTHR30154:SF51">
    <property type="entry name" value="ASNC-FAMILY TRANSCRIPTIONAL REGULATORY PROTEIN"/>
    <property type="match status" value="1"/>
</dbReference>
<dbReference type="Pfam" id="PF01037">
    <property type="entry name" value="AsnC_trans_reg"/>
    <property type="match status" value="1"/>
</dbReference>
<evidence type="ECO:0000256" key="2">
    <source>
        <dbReference type="ARBA" id="ARBA00023125"/>
    </source>
</evidence>
<dbReference type="PANTHER" id="PTHR30154">
    <property type="entry name" value="LEUCINE-RESPONSIVE REGULATORY PROTEIN"/>
    <property type="match status" value="1"/>
</dbReference>
<keyword evidence="6" id="KW-1185">Reference proteome</keyword>
<reference evidence="5 6" key="1">
    <citation type="submission" date="2021-02" db="EMBL/GenBank/DDBJ databases">
        <title>Brevundimonas sp. CS1 genome sequence.</title>
        <authorList>
            <person name="Lee K."/>
            <person name="Choi Y.-J."/>
            <person name="Son H.-R."/>
        </authorList>
    </citation>
    <scope>NUCLEOTIDE SEQUENCE [LARGE SCALE GENOMIC DNA]</scope>
    <source>
        <strain evidence="5 6">CS1</strain>
    </source>
</reference>
<dbReference type="InterPro" id="IPR019888">
    <property type="entry name" value="Tscrpt_reg_AsnC-like"/>
</dbReference>
<keyword evidence="2" id="KW-0238">DNA-binding</keyword>
<keyword evidence="3" id="KW-0804">Transcription</keyword>
<evidence type="ECO:0000256" key="3">
    <source>
        <dbReference type="ARBA" id="ARBA00023163"/>
    </source>
</evidence>
<evidence type="ECO:0000313" key="5">
    <source>
        <dbReference type="EMBL" id="QSF54787.1"/>
    </source>
</evidence>
<feature type="domain" description="HTH asnC-type" evidence="4">
    <location>
        <begin position="6"/>
        <end position="67"/>
    </location>
</feature>
<dbReference type="PROSITE" id="PS50956">
    <property type="entry name" value="HTH_ASNC_2"/>
    <property type="match status" value="1"/>
</dbReference>
<dbReference type="Pfam" id="PF13404">
    <property type="entry name" value="HTH_AsnC-type"/>
    <property type="match status" value="1"/>
</dbReference>
<organism evidence="5 6">
    <name type="scientific">Brevundimonas fontaquae</name>
    <dbReference type="NCBI Taxonomy" id="2813778"/>
    <lineage>
        <taxon>Bacteria</taxon>
        <taxon>Pseudomonadati</taxon>
        <taxon>Pseudomonadota</taxon>
        <taxon>Alphaproteobacteria</taxon>
        <taxon>Caulobacterales</taxon>
        <taxon>Caulobacteraceae</taxon>
        <taxon>Brevundimonas</taxon>
    </lineage>
</organism>
<keyword evidence="1" id="KW-0805">Transcription regulation</keyword>
<protein>
    <submittedName>
        <fullName evidence="5">Lrp/AsnC family transcriptional regulator</fullName>
    </submittedName>
</protein>
<dbReference type="RefSeq" id="WP_205682221.1">
    <property type="nucleotide sequence ID" value="NZ_CP070968.1"/>
</dbReference>
<dbReference type="InterPro" id="IPR019885">
    <property type="entry name" value="Tscrpt_reg_HTH_AsnC-type_CS"/>
</dbReference>
<dbReference type="InterPro" id="IPR011008">
    <property type="entry name" value="Dimeric_a/b-barrel"/>
</dbReference>
<dbReference type="SUPFAM" id="SSF46785">
    <property type="entry name" value="Winged helix' DNA-binding domain"/>
    <property type="match status" value="1"/>
</dbReference>
<evidence type="ECO:0000259" key="4">
    <source>
        <dbReference type="PROSITE" id="PS50956"/>
    </source>
</evidence>
<dbReference type="PRINTS" id="PR00033">
    <property type="entry name" value="HTHASNC"/>
</dbReference>